<evidence type="ECO:0000256" key="3">
    <source>
        <dbReference type="ARBA" id="ARBA00022617"/>
    </source>
</evidence>
<evidence type="ECO:0000256" key="8">
    <source>
        <dbReference type="ARBA" id="ARBA00023136"/>
    </source>
</evidence>
<evidence type="ECO:0000313" key="12">
    <source>
        <dbReference type="EMBL" id="NVD28349.1"/>
    </source>
</evidence>
<dbReference type="EMBL" id="JABWMH010000003">
    <property type="protein sequence ID" value="NVD28349.1"/>
    <property type="molecule type" value="Genomic_DNA"/>
</dbReference>
<dbReference type="RefSeq" id="WP_100093801.1">
    <property type="nucleotide sequence ID" value="NZ_JABWMH010000003.1"/>
</dbReference>
<comment type="similarity">
    <text evidence="2">Belongs to the oxidase-dependent Fe transporter (OFeT) (TC 9.A.10.1) family.</text>
</comment>
<keyword evidence="6 10" id="KW-1133">Transmembrane helix</keyword>
<dbReference type="InterPro" id="IPR036909">
    <property type="entry name" value="Cyt_c-like_dom_sf"/>
</dbReference>
<sequence>MPERIANLMRHFARISFILISLLMLAAISIPAYAQVKIAEVETLWRLLDYIAVDYPGAVDKGKVTNDAEYSEMEEFSGAVVDGLAKLPPKPGRADLVAKGDELNAAIDNKTSPDKVARQARLLATELLRSYPVPLAPKIAPNIQNGKRLYAQNCASCHGMSGNGQGPNAEQLDPAPIAFTDGARARERSLFALYQVIGQGLDGTAMQSFADLPAQDLWDMAAYVGGFAFAEASKGEELWENDASIRALFPDLAALASMTPANLGKQIGPEKADAVMAFLRNHPDAIGATSSGSLALSRTKLKESFAAYQAGRKDEAETLALSAYLDGFEPLEPALASRDPSLLKAIERSMARVRAAIGDDLPVAEVESRIDALDRLFSEAESALDADQASQASAFVGAFTILLREGLEALLIVVAMIAFLRKAERPEVMLYVHGGWITALLAGGITWFAATYLIGISGASRELTEGFGSLFAAVILLFVGLWMHGKSRADEWQRYIRETMSKVLSRGSAWFLFGLAFIVVYREVFETILFFAALWTADNGMIILVGSGAAIFLLMAIAWAMLSYSRKLPIGKFFAYSSALMVVLTVVLTGKGIAALQEAGFISVTPLPDFLQISMLGIFPAVQSILAQIVAMGVIAIGYWYNARKT</sequence>
<feature type="transmembrane region" description="Helical" evidence="10">
    <location>
        <begin position="503"/>
        <end position="521"/>
    </location>
</feature>
<keyword evidence="13" id="KW-1185">Reference proteome</keyword>
<keyword evidence="7 9" id="KW-0408">Iron</keyword>
<protein>
    <submittedName>
        <fullName evidence="12">FTR1 family protein</fullName>
    </submittedName>
</protein>
<feature type="transmembrane region" description="Helical" evidence="10">
    <location>
        <begin position="574"/>
        <end position="596"/>
    </location>
</feature>
<dbReference type="Gene3D" id="1.10.760.10">
    <property type="entry name" value="Cytochrome c-like domain"/>
    <property type="match status" value="1"/>
</dbReference>
<feature type="transmembrane region" description="Helical" evidence="10">
    <location>
        <begin position="466"/>
        <end position="483"/>
    </location>
</feature>
<comment type="caution">
    <text evidence="12">The sequence shown here is derived from an EMBL/GenBank/DDBJ whole genome shotgun (WGS) entry which is preliminary data.</text>
</comment>
<dbReference type="PANTHER" id="PTHR31632:SF2">
    <property type="entry name" value="PLASMA MEMBRANE IRON PERMEASE"/>
    <property type="match status" value="1"/>
</dbReference>
<feature type="transmembrane region" description="Helical" evidence="10">
    <location>
        <begin position="541"/>
        <end position="562"/>
    </location>
</feature>
<name>A0ABX2N3T5_9SPHN</name>
<evidence type="ECO:0000256" key="1">
    <source>
        <dbReference type="ARBA" id="ARBA00004141"/>
    </source>
</evidence>
<evidence type="ECO:0000313" key="13">
    <source>
        <dbReference type="Proteomes" id="UP000652427"/>
    </source>
</evidence>
<evidence type="ECO:0000256" key="2">
    <source>
        <dbReference type="ARBA" id="ARBA00008333"/>
    </source>
</evidence>
<evidence type="ECO:0000256" key="4">
    <source>
        <dbReference type="ARBA" id="ARBA00022692"/>
    </source>
</evidence>
<proteinExistence type="inferred from homology"/>
<keyword evidence="8 10" id="KW-0472">Membrane</keyword>
<organism evidence="12 13">
    <name type="scientific">Parasphingorhabdus flavimaris</name>
    <dbReference type="NCBI Taxonomy" id="266812"/>
    <lineage>
        <taxon>Bacteria</taxon>
        <taxon>Pseudomonadati</taxon>
        <taxon>Pseudomonadota</taxon>
        <taxon>Alphaproteobacteria</taxon>
        <taxon>Sphingomonadales</taxon>
        <taxon>Sphingomonadaceae</taxon>
        <taxon>Parasphingorhabdus</taxon>
    </lineage>
</organism>
<dbReference type="SUPFAM" id="SSF46626">
    <property type="entry name" value="Cytochrome c"/>
    <property type="match status" value="1"/>
</dbReference>
<evidence type="ECO:0000256" key="6">
    <source>
        <dbReference type="ARBA" id="ARBA00022989"/>
    </source>
</evidence>
<evidence type="ECO:0000259" key="11">
    <source>
        <dbReference type="PROSITE" id="PS51007"/>
    </source>
</evidence>
<keyword evidence="3 9" id="KW-0349">Heme</keyword>
<dbReference type="Pfam" id="PF03239">
    <property type="entry name" value="FTR1"/>
    <property type="match status" value="1"/>
</dbReference>
<dbReference type="InterPro" id="IPR009056">
    <property type="entry name" value="Cyt_c-like_dom"/>
</dbReference>
<reference evidence="12 13" key="1">
    <citation type="submission" date="2020-06" db="EMBL/GenBank/DDBJ databases">
        <authorList>
            <person name="Kim S.-J."/>
            <person name="Park S.-J."/>
        </authorList>
    </citation>
    <scope>NUCLEOTIDE SEQUENCE [LARGE SCALE GENOMIC DNA]</scope>
    <source>
        <strain evidence="12 13">SW-151</strain>
    </source>
</reference>
<dbReference type="Proteomes" id="UP000652427">
    <property type="component" value="Unassembled WGS sequence"/>
</dbReference>
<dbReference type="PROSITE" id="PS51007">
    <property type="entry name" value="CYTC"/>
    <property type="match status" value="1"/>
</dbReference>
<dbReference type="Pfam" id="PF13442">
    <property type="entry name" value="Cytochrome_CBB3"/>
    <property type="match status" value="1"/>
</dbReference>
<evidence type="ECO:0000256" key="5">
    <source>
        <dbReference type="ARBA" id="ARBA00022723"/>
    </source>
</evidence>
<gene>
    <name evidence="12" type="ORF">HUO14_10595</name>
</gene>
<evidence type="ECO:0000256" key="10">
    <source>
        <dbReference type="SAM" id="Phobius"/>
    </source>
</evidence>
<feature type="transmembrane region" description="Helical" evidence="10">
    <location>
        <begin position="616"/>
        <end position="641"/>
    </location>
</feature>
<keyword evidence="5 9" id="KW-0479">Metal-binding</keyword>
<keyword evidence="4 10" id="KW-0812">Transmembrane</keyword>
<dbReference type="PANTHER" id="PTHR31632">
    <property type="entry name" value="IRON TRANSPORTER FTH1"/>
    <property type="match status" value="1"/>
</dbReference>
<evidence type="ECO:0000256" key="7">
    <source>
        <dbReference type="ARBA" id="ARBA00023004"/>
    </source>
</evidence>
<feature type="transmembrane region" description="Helical" evidence="10">
    <location>
        <begin position="430"/>
        <end position="454"/>
    </location>
</feature>
<feature type="transmembrane region" description="Helical" evidence="10">
    <location>
        <begin position="394"/>
        <end position="418"/>
    </location>
</feature>
<feature type="domain" description="Cytochrome c" evidence="11">
    <location>
        <begin position="141"/>
        <end position="228"/>
    </location>
</feature>
<evidence type="ECO:0000256" key="9">
    <source>
        <dbReference type="PROSITE-ProRule" id="PRU00433"/>
    </source>
</evidence>
<accession>A0ABX2N3T5</accession>
<dbReference type="InterPro" id="IPR004923">
    <property type="entry name" value="FTR1/Fip1/EfeU"/>
</dbReference>
<comment type="subcellular location">
    <subcellularLocation>
        <location evidence="1">Membrane</location>
        <topology evidence="1">Multi-pass membrane protein</topology>
    </subcellularLocation>
</comment>